<protein>
    <submittedName>
        <fullName evidence="2">Uncharacterized protein</fullName>
    </submittedName>
</protein>
<organism evidence="2 3">
    <name type="scientific">Adineta steineri</name>
    <dbReference type="NCBI Taxonomy" id="433720"/>
    <lineage>
        <taxon>Eukaryota</taxon>
        <taxon>Metazoa</taxon>
        <taxon>Spiralia</taxon>
        <taxon>Gnathifera</taxon>
        <taxon>Rotifera</taxon>
        <taxon>Eurotatoria</taxon>
        <taxon>Bdelloidea</taxon>
        <taxon>Adinetida</taxon>
        <taxon>Adinetidae</taxon>
        <taxon>Adineta</taxon>
    </lineage>
</organism>
<sequence>MSQLSIVIGKDRIQGKLVGTNKWEFWFGSKKFTIDSSNTTDDAVEVLLMKSTILKGKELHPNIWTVEYSFYGSSAWGSVSIWYNFEFNIESMKAIVKSETNTDA</sequence>
<dbReference type="AlphaFoldDB" id="A0A818U4B2"/>
<evidence type="ECO:0000313" key="3">
    <source>
        <dbReference type="Proteomes" id="UP000663881"/>
    </source>
</evidence>
<dbReference type="Proteomes" id="UP000663891">
    <property type="component" value="Unassembled WGS sequence"/>
</dbReference>
<reference evidence="2" key="1">
    <citation type="submission" date="2021-02" db="EMBL/GenBank/DDBJ databases">
        <authorList>
            <person name="Nowell W R."/>
        </authorList>
    </citation>
    <scope>NUCLEOTIDE SEQUENCE</scope>
</reference>
<dbReference type="EMBL" id="CAJOAY010000575">
    <property type="protein sequence ID" value="CAF3695373.1"/>
    <property type="molecule type" value="Genomic_DNA"/>
</dbReference>
<accession>A0A818U4B2</accession>
<name>A0A818U4B2_9BILA</name>
<evidence type="ECO:0000313" key="2">
    <source>
        <dbReference type="EMBL" id="CAF3695373.1"/>
    </source>
</evidence>
<dbReference type="OrthoDB" id="9978116at2759"/>
<gene>
    <name evidence="2" type="ORF">OKA104_LOCUS12112</name>
    <name evidence="1" type="ORF">VCS650_LOCUS10829</name>
</gene>
<dbReference type="EMBL" id="CAJNON010000079">
    <property type="protein sequence ID" value="CAF0929257.1"/>
    <property type="molecule type" value="Genomic_DNA"/>
</dbReference>
<dbReference type="Proteomes" id="UP000663881">
    <property type="component" value="Unassembled WGS sequence"/>
</dbReference>
<proteinExistence type="predicted"/>
<comment type="caution">
    <text evidence="2">The sequence shown here is derived from an EMBL/GenBank/DDBJ whole genome shotgun (WGS) entry which is preliminary data.</text>
</comment>
<evidence type="ECO:0000313" key="1">
    <source>
        <dbReference type="EMBL" id="CAF0929257.1"/>
    </source>
</evidence>